<keyword evidence="2" id="KW-1185">Reference proteome</keyword>
<proteinExistence type="predicted"/>
<evidence type="ECO:0000313" key="2">
    <source>
        <dbReference type="Proteomes" id="UP000261340"/>
    </source>
</evidence>
<dbReference type="InterPro" id="IPR036397">
    <property type="entry name" value="RNaseH_sf"/>
</dbReference>
<dbReference type="PANTHER" id="PTHR46060:SF1">
    <property type="entry name" value="MARINER MOS1 TRANSPOSASE-LIKE PROTEIN"/>
    <property type="match status" value="1"/>
</dbReference>
<dbReference type="Ensembl" id="ENSACIT00000031351.1">
    <property type="protein sequence ID" value="ENSACIP00000030554.1"/>
    <property type="gene ID" value="ENSACIG00000023637.1"/>
</dbReference>
<evidence type="ECO:0008006" key="3">
    <source>
        <dbReference type="Google" id="ProtNLM"/>
    </source>
</evidence>
<accession>A0A3Q0T6R9</accession>
<dbReference type="InterPro" id="IPR052709">
    <property type="entry name" value="Transposase-MT_Hybrid"/>
</dbReference>
<dbReference type="Gene3D" id="3.30.420.10">
    <property type="entry name" value="Ribonuclease H-like superfamily/Ribonuclease H"/>
    <property type="match status" value="1"/>
</dbReference>
<protein>
    <recommendedName>
        <fullName evidence="3">Histone-lysine N-methyltransferase SETMAR</fullName>
    </recommendedName>
</protein>
<dbReference type="Proteomes" id="UP000261340">
    <property type="component" value="Unplaced"/>
</dbReference>
<dbReference type="GO" id="GO:0003676">
    <property type="term" value="F:nucleic acid binding"/>
    <property type="evidence" value="ECO:0007669"/>
    <property type="project" value="InterPro"/>
</dbReference>
<dbReference type="STRING" id="61819.ENSACIP00000030554"/>
<sequence length="121" mass="13832">MQLRKAIESKRPGKLSKGVLFHRDNASAHKSVLAMAAVRDCGFELIDHPPYSPDLAPSDYFLFPNMKKHLSGKQYRTDDEVISAVEDFFGGQVESFYTTGIQVLQHRWKKCVDRRGDFVEK</sequence>
<dbReference type="PANTHER" id="PTHR46060">
    <property type="entry name" value="MARINER MOS1 TRANSPOSASE-LIKE PROTEIN"/>
    <property type="match status" value="1"/>
</dbReference>
<name>A0A3Q0T6R9_AMPCI</name>
<evidence type="ECO:0000313" key="1">
    <source>
        <dbReference type="Ensembl" id="ENSACIP00000030554.1"/>
    </source>
</evidence>
<organism evidence="1 2">
    <name type="scientific">Amphilophus citrinellus</name>
    <name type="common">Midas cichlid</name>
    <name type="synonym">Cichlasoma citrinellum</name>
    <dbReference type="NCBI Taxonomy" id="61819"/>
    <lineage>
        <taxon>Eukaryota</taxon>
        <taxon>Metazoa</taxon>
        <taxon>Chordata</taxon>
        <taxon>Craniata</taxon>
        <taxon>Vertebrata</taxon>
        <taxon>Euteleostomi</taxon>
        <taxon>Actinopterygii</taxon>
        <taxon>Neopterygii</taxon>
        <taxon>Teleostei</taxon>
        <taxon>Neoteleostei</taxon>
        <taxon>Acanthomorphata</taxon>
        <taxon>Ovalentaria</taxon>
        <taxon>Cichlomorphae</taxon>
        <taxon>Cichliformes</taxon>
        <taxon>Cichlidae</taxon>
        <taxon>New World cichlids</taxon>
        <taxon>Cichlasomatinae</taxon>
        <taxon>Heroini</taxon>
        <taxon>Amphilophus</taxon>
    </lineage>
</organism>
<dbReference type="GeneTree" id="ENSGT00940000177279"/>
<reference evidence="1" key="2">
    <citation type="submission" date="2025-09" db="UniProtKB">
        <authorList>
            <consortium name="Ensembl"/>
        </authorList>
    </citation>
    <scope>IDENTIFICATION</scope>
</reference>
<dbReference type="OMA" id="KCFQNDS"/>
<reference evidence="1" key="1">
    <citation type="submission" date="2025-08" db="UniProtKB">
        <authorList>
            <consortium name="Ensembl"/>
        </authorList>
    </citation>
    <scope>IDENTIFICATION</scope>
</reference>
<dbReference type="AlphaFoldDB" id="A0A3Q0T6R9"/>